<dbReference type="InterPro" id="IPR037923">
    <property type="entry name" value="HTH-like"/>
</dbReference>
<dbReference type="RefSeq" id="WP_118644787.1">
    <property type="nucleotide sequence ID" value="NZ_CP060635.1"/>
</dbReference>
<dbReference type="Pfam" id="PF02311">
    <property type="entry name" value="AraC_binding"/>
    <property type="match status" value="1"/>
</dbReference>
<dbReference type="Gene3D" id="2.60.120.10">
    <property type="entry name" value="Jelly Rolls"/>
    <property type="match status" value="1"/>
</dbReference>
<dbReference type="InterPro" id="IPR018060">
    <property type="entry name" value="HTH_AraC"/>
</dbReference>
<evidence type="ECO:0000256" key="1">
    <source>
        <dbReference type="ARBA" id="ARBA00023015"/>
    </source>
</evidence>
<dbReference type="KEGG" id="whj:H9Q79_16530"/>
<dbReference type="SUPFAM" id="SSF51215">
    <property type="entry name" value="Regulatory protein AraC"/>
    <property type="match status" value="1"/>
</dbReference>
<keyword evidence="6" id="KW-1185">Reference proteome</keyword>
<dbReference type="SMART" id="SM00342">
    <property type="entry name" value="HTH_ARAC"/>
    <property type="match status" value="1"/>
</dbReference>
<dbReference type="InterPro" id="IPR014710">
    <property type="entry name" value="RmlC-like_jellyroll"/>
</dbReference>
<evidence type="ECO:0000256" key="3">
    <source>
        <dbReference type="ARBA" id="ARBA00023163"/>
    </source>
</evidence>
<dbReference type="Gene3D" id="1.10.10.60">
    <property type="entry name" value="Homeodomain-like"/>
    <property type="match status" value="1"/>
</dbReference>
<keyword evidence="3" id="KW-0804">Transcription</keyword>
<dbReference type="AlphaFoldDB" id="A0A7G9GCB5"/>
<accession>A0A7G9GCB5</accession>
<sequence>MEHLFMLEFNAGGVPGRLITFSAEYQQPSETSYFRHRHQHFELHYVREGSCTFLADADSFVVEAGNLCLIAPDNYHSIKSTSPDLKKMCIGFELSLPPDAEADSLSAVLRPFQSFRVFTGPASRLQNTLQRILQTTMSSQPEFFAREELRCLLSLLLLELARQIGPVPPATRDSGITIDLKRNYMIDEFFNNNFHLRGGDQVLAGQLHISSRQLDRILKSLYGKSYREKLLEIRLEVSLDLLKFSDKSVAAISELTGYSNPASFCSFIKKETGHTPGEIRRLTSPVHTPGSGFC</sequence>
<dbReference type="PROSITE" id="PS00041">
    <property type="entry name" value="HTH_ARAC_FAMILY_1"/>
    <property type="match status" value="1"/>
</dbReference>
<dbReference type="InterPro" id="IPR009057">
    <property type="entry name" value="Homeodomain-like_sf"/>
</dbReference>
<dbReference type="SUPFAM" id="SSF46689">
    <property type="entry name" value="Homeodomain-like"/>
    <property type="match status" value="1"/>
</dbReference>
<dbReference type="Pfam" id="PF12833">
    <property type="entry name" value="HTH_18"/>
    <property type="match status" value="1"/>
</dbReference>
<gene>
    <name evidence="5" type="ORF">H9Q79_16530</name>
</gene>
<dbReference type="PANTHER" id="PTHR43280:SF2">
    <property type="entry name" value="HTH-TYPE TRANSCRIPTIONAL REGULATOR EXSA"/>
    <property type="match status" value="1"/>
</dbReference>
<feature type="domain" description="HTH araC/xylS-type" evidence="4">
    <location>
        <begin position="184"/>
        <end position="282"/>
    </location>
</feature>
<evidence type="ECO:0000256" key="2">
    <source>
        <dbReference type="ARBA" id="ARBA00023125"/>
    </source>
</evidence>
<evidence type="ECO:0000313" key="6">
    <source>
        <dbReference type="Proteomes" id="UP000515860"/>
    </source>
</evidence>
<keyword evidence="2" id="KW-0238">DNA-binding</keyword>
<reference evidence="5 6" key="1">
    <citation type="submission" date="2020-08" db="EMBL/GenBank/DDBJ databases">
        <authorList>
            <person name="Liu C."/>
            <person name="Sun Q."/>
        </authorList>
    </citation>
    <scope>NUCLEOTIDE SEQUENCE [LARGE SCALE GENOMIC DNA]</scope>
    <source>
        <strain evidence="5 6">NSJ-29</strain>
    </source>
</reference>
<proteinExistence type="predicted"/>
<dbReference type="InterPro" id="IPR018062">
    <property type="entry name" value="HTH_AraC-typ_CS"/>
</dbReference>
<keyword evidence="1" id="KW-0805">Transcription regulation</keyword>
<dbReference type="GO" id="GO:0003700">
    <property type="term" value="F:DNA-binding transcription factor activity"/>
    <property type="evidence" value="ECO:0007669"/>
    <property type="project" value="InterPro"/>
</dbReference>
<dbReference type="InterPro" id="IPR003313">
    <property type="entry name" value="AraC-bd"/>
</dbReference>
<dbReference type="EMBL" id="CP060635">
    <property type="protein sequence ID" value="QNM08447.1"/>
    <property type="molecule type" value="Genomic_DNA"/>
</dbReference>
<protein>
    <submittedName>
        <fullName evidence="5">AraC family transcriptional regulator</fullName>
    </submittedName>
</protein>
<dbReference type="CDD" id="cd02208">
    <property type="entry name" value="cupin_RmlC-like"/>
    <property type="match status" value="1"/>
</dbReference>
<name>A0A7G9GCB5_9FIRM</name>
<organism evidence="5 6">
    <name type="scientific">Wansuia hejianensis</name>
    <dbReference type="NCBI Taxonomy" id="2763667"/>
    <lineage>
        <taxon>Bacteria</taxon>
        <taxon>Bacillati</taxon>
        <taxon>Bacillota</taxon>
        <taxon>Clostridia</taxon>
        <taxon>Lachnospirales</taxon>
        <taxon>Lachnospiraceae</taxon>
        <taxon>Wansuia</taxon>
    </lineage>
</organism>
<evidence type="ECO:0000259" key="4">
    <source>
        <dbReference type="PROSITE" id="PS01124"/>
    </source>
</evidence>
<dbReference type="PANTHER" id="PTHR43280">
    <property type="entry name" value="ARAC-FAMILY TRANSCRIPTIONAL REGULATOR"/>
    <property type="match status" value="1"/>
</dbReference>
<evidence type="ECO:0000313" key="5">
    <source>
        <dbReference type="EMBL" id="QNM08447.1"/>
    </source>
</evidence>
<dbReference type="GO" id="GO:0043565">
    <property type="term" value="F:sequence-specific DNA binding"/>
    <property type="evidence" value="ECO:0007669"/>
    <property type="project" value="InterPro"/>
</dbReference>
<dbReference type="Proteomes" id="UP000515860">
    <property type="component" value="Chromosome"/>
</dbReference>
<dbReference type="PROSITE" id="PS01124">
    <property type="entry name" value="HTH_ARAC_FAMILY_2"/>
    <property type="match status" value="1"/>
</dbReference>